<evidence type="ECO:0000313" key="2">
    <source>
        <dbReference type="Proteomes" id="UP000235925"/>
    </source>
</evidence>
<gene>
    <name evidence="1" type="ORF">CXK92_07445</name>
</gene>
<protein>
    <submittedName>
        <fullName evidence="1">Uncharacterized protein</fullName>
    </submittedName>
</protein>
<comment type="caution">
    <text evidence="1">The sequence shown here is derived from an EMBL/GenBank/DDBJ whole genome shotgun (WGS) entry which is preliminary data.</text>
</comment>
<dbReference type="EMBL" id="POUN01000002">
    <property type="protein sequence ID" value="PNF81655.1"/>
    <property type="molecule type" value="Genomic_DNA"/>
</dbReference>
<sequence>MDVNPIRAAIALWYAQMAWAKELISRSFGLEKAENILRSEYRGHRIIPGTSWYIRTHSIGVDVYKTLDTGGIDFDFNKPHPDDWRMRIFVQRQVNDGNLPFEPYRELLDNEELMSKAVTEALSTNA</sequence>
<dbReference type="AlphaFoldDB" id="A0A2N8S4V4"/>
<dbReference type="OrthoDB" id="9180115at2"/>
<name>A0A2N8S4V4_STUST</name>
<accession>A0A2N8S4V4</accession>
<dbReference type="Proteomes" id="UP000235925">
    <property type="component" value="Unassembled WGS sequence"/>
</dbReference>
<dbReference type="RefSeq" id="WP_102824415.1">
    <property type="nucleotide sequence ID" value="NZ_CP139348.1"/>
</dbReference>
<proteinExistence type="predicted"/>
<organism evidence="1 2">
    <name type="scientific">Stutzerimonas stutzeri</name>
    <name type="common">Pseudomonas stutzeri</name>
    <dbReference type="NCBI Taxonomy" id="316"/>
    <lineage>
        <taxon>Bacteria</taxon>
        <taxon>Pseudomonadati</taxon>
        <taxon>Pseudomonadota</taxon>
        <taxon>Gammaproteobacteria</taxon>
        <taxon>Pseudomonadales</taxon>
        <taxon>Pseudomonadaceae</taxon>
        <taxon>Stutzerimonas</taxon>
    </lineage>
</organism>
<reference evidence="1 2" key="1">
    <citation type="submission" date="2018-01" db="EMBL/GenBank/DDBJ databases">
        <title>Denitrification phenotypes of diverse strains of Pseudomonas stutzeri.</title>
        <authorList>
            <person name="Milligan D.A."/>
            <person name="Bergaust L."/>
            <person name="Bakken L.R."/>
            <person name="Frostegard A."/>
        </authorList>
    </citation>
    <scope>NUCLEOTIDE SEQUENCE [LARGE SCALE GENOMIC DNA]</scope>
    <source>
        <strain evidence="1 2">KC</strain>
    </source>
</reference>
<evidence type="ECO:0000313" key="1">
    <source>
        <dbReference type="EMBL" id="PNF81655.1"/>
    </source>
</evidence>